<dbReference type="eggNOG" id="COG0683">
    <property type="taxonomic scope" value="Bacteria"/>
</dbReference>
<dbReference type="InterPro" id="IPR028081">
    <property type="entry name" value="Leu-bd"/>
</dbReference>
<feature type="domain" description="Leucine-binding protein" evidence="4">
    <location>
        <begin position="129"/>
        <end position="460"/>
    </location>
</feature>
<dbReference type="STRING" id="179408.Osc7112_0290"/>
<dbReference type="CDD" id="cd06268">
    <property type="entry name" value="PBP1_ABC_transporter_LIVBP-like"/>
    <property type="match status" value="1"/>
</dbReference>
<evidence type="ECO:0000256" key="3">
    <source>
        <dbReference type="SAM" id="MobiDB-lite"/>
    </source>
</evidence>
<dbReference type="Gene3D" id="3.40.50.2300">
    <property type="match status" value="2"/>
</dbReference>
<dbReference type="PANTHER" id="PTHR30483">
    <property type="entry name" value="LEUCINE-SPECIFIC-BINDING PROTEIN"/>
    <property type="match status" value="1"/>
</dbReference>
<accession>K9VAP6</accession>
<organism evidence="5 6">
    <name type="scientific">Phormidium nigroviride PCC 7112</name>
    <dbReference type="NCBI Taxonomy" id="179408"/>
    <lineage>
        <taxon>Bacteria</taxon>
        <taxon>Bacillati</taxon>
        <taxon>Cyanobacteriota</taxon>
        <taxon>Cyanophyceae</taxon>
        <taxon>Oscillatoriophycideae</taxon>
        <taxon>Oscillatoriales</taxon>
        <taxon>Oscillatoriaceae</taxon>
        <taxon>Phormidium</taxon>
    </lineage>
</organism>
<dbReference type="OrthoDB" id="446586at2"/>
<keyword evidence="6" id="KW-1185">Reference proteome</keyword>
<dbReference type="SUPFAM" id="SSF53822">
    <property type="entry name" value="Periplasmic binding protein-like I"/>
    <property type="match status" value="1"/>
</dbReference>
<evidence type="ECO:0000259" key="4">
    <source>
        <dbReference type="Pfam" id="PF13458"/>
    </source>
</evidence>
<dbReference type="RefSeq" id="WP_015174251.1">
    <property type="nucleotide sequence ID" value="NC_019729.1"/>
</dbReference>
<keyword evidence="2" id="KW-0732">Signal</keyword>
<dbReference type="Proteomes" id="UP000010478">
    <property type="component" value="Chromosome"/>
</dbReference>
<sequence precursor="true">MSQKNETAVLILSLLITIALAGAGIWWLTSRGGINLGGSSPQNQTFPKSPTGNSPQSEQAIGQRLSAGQKLLIPEQATTTKQAAVQAIASGNYNAAISDLQASLNTKRNDPEALIYLNNARIGSRKSYTIAAAVPIGGDINAALEILRGVAQAQNEINQSGGISGTPLKVLIANDDNNPEIAAQIATALANNSEILGVIGHFGSDTTLAASKIYQQKQLVAISPTSTSVQLSGVAKNIFRTVPSDRFAANALSRYMLGKLQKQKAAVFFNSASSYSTSLKNEFTTAVYGDGGQIVGEFDFAKGNFNAADSVKSAIAQGAEVIMLASNSATIDQALQVVQVNAKRLPLLAGDGAYTAKTLQIDGAAATDMVLAIPWHILADPQSNFPQTSKQLWNAEVSWRTALAYDAAIALIVGLGRNPTRTGIQQALSASDFSAKGASGSIRFLPSGDRNRAVQLVTVKPGNRTSYGYEFVPISGL</sequence>
<protein>
    <submittedName>
        <fullName evidence="5">Amino acid/amide ABC transporter substrate-binding protein, HAAT family</fullName>
    </submittedName>
</protein>
<dbReference type="KEGG" id="oni:Osc7112_0290"/>
<dbReference type="EMBL" id="CP003614">
    <property type="protein sequence ID" value="AFZ04916.1"/>
    <property type="molecule type" value="Genomic_DNA"/>
</dbReference>
<proteinExistence type="inferred from homology"/>
<feature type="region of interest" description="Disordered" evidence="3">
    <location>
        <begin position="38"/>
        <end position="59"/>
    </location>
</feature>
<name>K9VAP6_9CYAN</name>
<evidence type="ECO:0000313" key="6">
    <source>
        <dbReference type="Proteomes" id="UP000010478"/>
    </source>
</evidence>
<dbReference type="HOGENOM" id="CLU_038795_0_0_3"/>
<comment type="similarity">
    <text evidence="1">Belongs to the leucine-binding protein family.</text>
</comment>
<dbReference type="InterPro" id="IPR028082">
    <property type="entry name" value="Peripla_BP_I"/>
</dbReference>
<dbReference type="AlphaFoldDB" id="K9VAP6"/>
<reference evidence="5 6" key="1">
    <citation type="submission" date="2012-05" db="EMBL/GenBank/DDBJ databases">
        <title>Finished chromosome of genome of Oscillatoria sp. PCC 7112.</title>
        <authorList>
            <consortium name="US DOE Joint Genome Institute"/>
            <person name="Gugger M."/>
            <person name="Coursin T."/>
            <person name="Rippka R."/>
            <person name="Tandeau De Marsac N."/>
            <person name="Huntemann M."/>
            <person name="Wei C.-L."/>
            <person name="Han J."/>
            <person name="Detter J.C."/>
            <person name="Han C."/>
            <person name="Tapia R."/>
            <person name="Davenport K."/>
            <person name="Daligault H."/>
            <person name="Erkkila T."/>
            <person name="Gu W."/>
            <person name="Munk A.C.C."/>
            <person name="Teshima H."/>
            <person name="Xu Y."/>
            <person name="Chain P."/>
            <person name="Chen A."/>
            <person name="Krypides N."/>
            <person name="Mavromatis K."/>
            <person name="Markowitz V."/>
            <person name="Szeto E."/>
            <person name="Ivanova N."/>
            <person name="Mikhailova N."/>
            <person name="Ovchinnikova G."/>
            <person name="Pagani I."/>
            <person name="Pati A."/>
            <person name="Goodwin L."/>
            <person name="Peters L."/>
            <person name="Pitluck S."/>
            <person name="Woyke T."/>
            <person name="Kerfeld C."/>
        </authorList>
    </citation>
    <scope>NUCLEOTIDE SEQUENCE [LARGE SCALE GENOMIC DNA]</scope>
    <source>
        <strain evidence="5 6">PCC 7112</strain>
    </source>
</reference>
<gene>
    <name evidence="5" type="ORF">Osc7112_0290</name>
</gene>
<evidence type="ECO:0000256" key="2">
    <source>
        <dbReference type="ARBA" id="ARBA00022729"/>
    </source>
</evidence>
<dbReference type="InterPro" id="IPR051010">
    <property type="entry name" value="BCAA_transport"/>
</dbReference>
<dbReference type="Pfam" id="PF13458">
    <property type="entry name" value="Peripla_BP_6"/>
    <property type="match status" value="1"/>
</dbReference>
<evidence type="ECO:0000256" key="1">
    <source>
        <dbReference type="ARBA" id="ARBA00010062"/>
    </source>
</evidence>
<dbReference type="PANTHER" id="PTHR30483:SF6">
    <property type="entry name" value="PERIPLASMIC BINDING PROTEIN OF ABC TRANSPORTER FOR NATURAL AMINO ACIDS"/>
    <property type="match status" value="1"/>
</dbReference>
<evidence type="ECO:0000313" key="5">
    <source>
        <dbReference type="EMBL" id="AFZ04916.1"/>
    </source>
</evidence>